<evidence type="ECO:0000313" key="3">
    <source>
        <dbReference type="EMBL" id="CAD5235758.1"/>
    </source>
</evidence>
<name>A0A1I7S0K9_BURXY</name>
<dbReference type="Gene3D" id="2.60.40.10">
    <property type="entry name" value="Immunoglobulins"/>
    <property type="match status" value="1"/>
</dbReference>
<reference evidence="6" key="1">
    <citation type="submission" date="2016-11" db="UniProtKB">
        <authorList>
            <consortium name="WormBaseParasite"/>
        </authorList>
    </citation>
    <scope>IDENTIFICATION</scope>
</reference>
<dbReference type="InterPro" id="IPR008962">
    <property type="entry name" value="PapD-like_sf"/>
</dbReference>
<keyword evidence="1" id="KW-0963">Cytoplasm</keyword>
<evidence type="ECO:0000313" key="4">
    <source>
        <dbReference type="Proteomes" id="UP000095284"/>
    </source>
</evidence>
<dbReference type="Pfam" id="PF00635">
    <property type="entry name" value="Motile_Sperm"/>
    <property type="match status" value="1"/>
</dbReference>
<dbReference type="eggNOG" id="ENOG502SAU3">
    <property type="taxonomic scope" value="Eukaryota"/>
</dbReference>
<evidence type="ECO:0000259" key="2">
    <source>
        <dbReference type="PROSITE" id="PS50202"/>
    </source>
</evidence>
<sequence>MKAAASPMADSPRPASYVILSVDPEKATFLDTGGRSEHMLANLGDTRLAVKAKCSDNNLYRVNPVYIYIEPGQCHNLLISRLPGPPKNDKLVLHYIQVKEPASDIKEVFKNSSSTDTIKIPMLCLSHEDVPVIGNAVAEKK</sequence>
<organism evidence="4 6">
    <name type="scientific">Bursaphelenchus xylophilus</name>
    <name type="common">Pinewood nematode worm</name>
    <name type="synonym">Aphelenchoides xylophilus</name>
    <dbReference type="NCBI Taxonomy" id="6326"/>
    <lineage>
        <taxon>Eukaryota</taxon>
        <taxon>Metazoa</taxon>
        <taxon>Ecdysozoa</taxon>
        <taxon>Nematoda</taxon>
        <taxon>Chromadorea</taxon>
        <taxon>Rhabditida</taxon>
        <taxon>Tylenchina</taxon>
        <taxon>Tylenchomorpha</taxon>
        <taxon>Aphelenchoidea</taxon>
        <taxon>Aphelenchoididae</taxon>
        <taxon>Bursaphelenchus</taxon>
    </lineage>
</organism>
<dbReference type="Proteomes" id="UP000095284">
    <property type="component" value="Unplaced"/>
</dbReference>
<dbReference type="InterPro" id="IPR000535">
    <property type="entry name" value="MSP_dom"/>
</dbReference>
<dbReference type="Proteomes" id="UP000659654">
    <property type="component" value="Unassembled WGS sequence"/>
</dbReference>
<dbReference type="WBParaSite" id="BXY_0653300.1">
    <property type="protein sequence ID" value="BXY_0653300.1"/>
    <property type="gene ID" value="BXY_0653300"/>
</dbReference>
<keyword evidence="5" id="KW-1185">Reference proteome</keyword>
<keyword evidence="1" id="KW-0206">Cytoskeleton</keyword>
<accession>A0A1I7S0K9</accession>
<dbReference type="InterPro" id="IPR013783">
    <property type="entry name" value="Ig-like_fold"/>
</dbReference>
<dbReference type="PROSITE" id="PS50202">
    <property type="entry name" value="MSP"/>
    <property type="match status" value="1"/>
</dbReference>
<comment type="function">
    <text evidence="1">Central component in molecular interactions underlying sperm crawling. Forms an extensive filament system that extends from sperm villipoda, along the leading edge of the pseudopod.</text>
</comment>
<feature type="domain" description="MSP" evidence="2">
    <location>
        <begin position="19"/>
        <end position="127"/>
    </location>
</feature>
<dbReference type="InterPro" id="IPR051774">
    <property type="entry name" value="Sperm-specific_class_P"/>
</dbReference>
<dbReference type="EMBL" id="CAJFDI010000006">
    <property type="protein sequence ID" value="CAD5235758.1"/>
    <property type="molecule type" value="Genomic_DNA"/>
</dbReference>
<protein>
    <recommendedName>
        <fullName evidence="1">Major sperm protein</fullName>
    </recommendedName>
</protein>
<dbReference type="PANTHER" id="PTHR22947">
    <property type="entry name" value="MAJOR SPERM PROTEIN"/>
    <property type="match status" value="1"/>
</dbReference>
<dbReference type="Proteomes" id="UP000582659">
    <property type="component" value="Unassembled WGS sequence"/>
</dbReference>
<dbReference type="SMR" id="A0A1I7S0K9"/>
<dbReference type="OrthoDB" id="5822639at2759"/>
<dbReference type="AlphaFoldDB" id="A0A1I7S0K9"/>
<dbReference type="SUPFAM" id="SSF49354">
    <property type="entry name" value="PapD-like"/>
    <property type="match status" value="1"/>
</dbReference>
<dbReference type="PANTHER" id="PTHR22947:SF15">
    <property type="entry name" value="MAJOR SPERM PROTEIN"/>
    <property type="match status" value="1"/>
</dbReference>
<evidence type="ECO:0000313" key="5">
    <source>
        <dbReference type="Proteomes" id="UP000659654"/>
    </source>
</evidence>
<gene>
    <name evidence="3" type="ORF">BXYJ_LOCUS15849</name>
</gene>
<dbReference type="EMBL" id="CAJFCV020000006">
    <property type="protein sequence ID" value="CAG9132318.1"/>
    <property type="molecule type" value="Genomic_DNA"/>
</dbReference>
<proteinExistence type="predicted"/>
<reference evidence="3" key="2">
    <citation type="submission" date="2020-09" db="EMBL/GenBank/DDBJ databases">
        <authorList>
            <person name="Kikuchi T."/>
        </authorList>
    </citation>
    <scope>NUCLEOTIDE SEQUENCE</scope>
    <source>
        <strain evidence="3">Ka4C1</strain>
    </source>
</reference>
<evidence type="ECO:0000256" key="1">
    <source>
        <dbReference type="RuleBase" id="RU003425"/>
    </source>
</evidence>
<evidence type="ECO:0000313" key="6">
    <source>
        <dbReference type="WBParaSite" id="BXY_0653300.1"/>
    </source>
</evidence>